<keyword evidence="1" id="KW-0472">Membrane</keyword>
<keyword evidence="3" id="KW-0378">Hydrolase</keyword>
<dbReference type="GO" id="GO:0080120">
    <property type="term" value="P:CAAX-box protein maturation"/>
    <property type="evidence" value="ECO:0007669"/>
    <property type="project" value="UniProtKB-ARBA"/>
</dbReference>
<evidence type="ECO:0000259" key="2">
    <source>
        <dbReference type="Pfam" id="PF02517"/>
    </source>
</evidence>
<feature type="transmembrane region" description="Helical" evidence="1">
    <location>
        <begin position="122"/>
        <end position="141"/>
    </location>
</feature>
<dbReference type="OrthoDB" id="847268at2"/>
<evidence type="ECO:0000313" key="3">
    <source>
        <dbReference type="EMBL" id="QDH78276.1"/>
    </source>
</evidence>
<evidence type="ECO:0000256" key="1">
    <source>
        <dbReference type="SAM" id="Phobius"/>
    </source>
</evidence>
<dbReference type="EMBL" id="CP041253">
    <property type="protein sequence ID" value="QDH78276.1"/>
    <property type="molecule type" value="Genomic_DNA"/>
</dbReference>
<accession>A0A514CEQ5</accession>
<protein>
    <submittedName>
        <fullName evidence="3">CPBP family intramembrane metalloprotease</fullName>
    </submittedName>
</protein>
<keyword evidence="4" id="KW-1185">Reference proteome</keyword>
<dbReference type="AlphaFoldDB" id="A0A514CEQ5"/>
<organism evidence="3 4">
    <name type="scientific">Echinicola soli</name>
    <dbReference type="NCBI Taxonomy" id="2591634"/>
    <lineage>
        <taxon>Bacteria</taxon>
        <taxon>Pseudomonadati</taxon>
        <taxon>Bacteroidota</taxon>
        <taxon>Cytophagia</taxon>
        <taxon>Cytophagales</taxon>
        <taxon>Cyclobacteriaceae</taxon>
        <taxon>Echinicola</taxon>
    </lineage>
</organism>
<feature type="transmembrane region" description="Helical" evidence="1">
    <location>
        <begin position="67"/>
        <end position="87"/>
    </location>
</feature>
<name>A0A514CEQ5_9BACT</name>
<evidence type="ECO:0000313" key="4">
    <source>
        <dbReference type="Proteomes" id="UP000316614"/>
    </source>
</evidence>
<proteinExistence type="predicted"/>
<dbReference type="GO" id="GO:0008237">
    <property type="term" value="F:metallopeptidase activity"/>
    <property type="evidence" value="ECO:0007669"/>
    <property type="project" value="UniProtKB-KW"/>
</dbReference>
<reference evidence="3 4" key="1">
    <citation type="submission" date="2019-06" db="EMBL/GenBank/DDBJ databases">
        <title>Echinicola alkalisoli sp. nov. isolated from saline soil.</title>
        <authorList>
            <person name="Sun J.-Q."/>
            <person name="Xu L."/>
        </authorList>
    </citation>
    <scope>NUCLEOTIDE SEQUENCE [LARGE SCALE GENOMIC DNA]</scope>
    <source>
        <strain evidence="3 4">LN3S3</strain>
    </source>
</reference>
<feature type="domain" description="CAAX prenyl protease 2/Lysostaphin resistance protein A-like" evidence="2">
    <location>
        <begin position="3"/>
        <end position="132"/>
    </location>
</feature>
<dbReference type="GO" id="GO:0004175">
    <property type="term" value="F:endopeptidase activity"/>
    <property type="evidence" value="ECO:0007669"/>
    <property type="project" value="UniProtKB-ARBA"/>
</dbReference>
<dbReference type="GO" id="GO:0006508">
    <property type="term" value="P:proteolysis"/>
    <property type="evidence" value="ECO:0007669"/>
    <property type="project" value="UniProtKB-KW"/>
</dbReference>
<sequence>MGVVIAPLLEEPIFRLHLNLKKSSIWWGLVLSLLIVFSDWFIGLAFMIYLVYLLIMLGEKSTPNLKMVVYTSSAFFALVHLSNFTNFEFGDHFYLTPFLVGSQFITGLFLSYIRLNHGMKWCILFHGTFNAVLLIPMALFMEV</sequence>
<keyword evidence="3" id="KW-0645">Protease</keyword>
<keyword evidence="3" id="KW-0482">Metalloprotease</keyword>
<keyword evidence="1" id="KW-0812">Transmembrane</keyword>
<keyword evidence="1" id="KW-1133">Transmembrane helix</keyword>
<feature type="transmembrane region" description="Helical" evidence="1">
    <location>
        <begin position="25"/>
        <end position="55"/>
    </location>
</feature>
<dbReference type="Proteomes" id="UP000316614">
    <property type="component" value="Chromosome"/>
</dbReference>
<dbReference type="Pfam" id="PF02517">
    <property type="entry name" value="Rce1-like"/>
    <property type="match status" value="1"/>
</dbReference>
<feature type="transmembrane region" description="Helical" evidence="1">
    <location>
        <begin position="93"/>
        <end position="115"/>
    </location>
</feature>
<dbReference type="InterPro" id="IPR003675">
    <property type="entry name" value="Rce1/LyrA-like_dom"/>
</dbReference>
<gene>
    <name evidence="3" type="ORF">FKX85_04170</name>
</gene>
<dbReference type="KEGG" id="echi:FKX85_04170"/>